<dbReference type="PANTHER" id="PTHR43124">
    <property type="entry name" value="PURINE EFFLUX PUMP PBUE"/>
    <property type="match status" value="1"/>
</dbReference>
<feature type="transmembrane region" description="Helical" evidence="6">
    <location>
        <begin position="105"/>
        <end position="126"/>
    </location>
</feature>
<feature type="domain" description="Major facilitator superfamily (MFS) profile" evidence="7">
    <location>
        <begin position="14"/>
        <end position="390"/>
    </location>
</feature>
<keyword evidence="9" id="KW-1185">Reference proteome</keyword>
<feature type="transmembrane region" description="Helical" evidence="6">
    <location>
        <begin position="300"/>
        <end position="324"/>
    </location>
</feature>
<evidence type="ECO:0000256" key="4">
    <source>
        <dbReference type="ARBA" id="ARBA00022989"/>
    </source>
</evidence>
<organism evidence="8 9">
    <name type="scientific">Kingella bonacorsii</name>
    <dbReference type="NCBI Taxonomy" id="2796361"/>
    <lineage>
        <taxon>Bacteria</taxon>
        <taxon>Pseudomonadati</taxon>
        <taxon>Pseudomonadota</taxon>
        <taxon>Betaproteobacteria</taxon>
        <taxon>Neisseriales</taxon>
        <taxon>Neisseriaceae</taxon>
        <taxon>Kingella</taxon>
    </lineage>
</organism>
<feature type="transmembrane region" description="Helical" evidence="6">
    <location>
        <begin position="336"/>
        <end position="356"/>
    </location>
</feature>
<dbReference type="Gene3D" id="1.20.1250.20">
    <property type="entry name" value="MFS general substrate transporter like domains"/>
    <property type="match status" value="1"/>
</dbReference>
<keyword evidence="8" id="KW-0813">Transport</keyword>
<keyword evidence="8" id="KW-0762">Sugar transport</keyword>
<accession>A0ABS1BR25</accession>
<keyword evidence="3 6" id="KW-0812">Transmembrane</keyword>
<evidence type="ECO:0000256" key="2">
    <source>
        <dbReference type="ARBA" id="ARBA00022475"/>
    </source>
</evidence>
<dbReference type="SUPFAM" id="SSF103473">
    <property type="entry name" value="MFS general substrate transporter"/>
    <property type="match status" value="1"/>
</dbReference>
<dbReference type="Pfam" id="PF07690">
    <property type="entry name" value="MFS_1"/>
    <property type="match status" value="1"/>
</dbReference>
<dbReference type="Proteomes" id="UP000614058">
    <property type="component" value="Unassembled WGS sequence"/>
</dbReference>
<gene>
    <name evidence="8" type="ORF">JDW22_03525</name>
</gene>
<feature type="transmembrane region" description="Helical" evidence="6">
    <location>
        <begin position="276"/>
        <end position="294"/>
    </location>
</feature>
<dbReference type="InterPro" id="IPR011701">
    <property type="entry name" value="MFS"/>
</dbReference>
<reference evidence="8 9" key="1">
    <citation type="journal article" date="2021" name="Pathogens">
        <title>Isolation and Characterization of Kingella bonacorsii sp. nov., A Novel Kingella Species Detected in a Stable Periodontitis Subject.</title>
        <authorList>
            <person name="Antezack A."/>
            <person name="Boxberger M."/>
            <person name="Rolland C."/>
            <person name="Monnet-Corti V."/>
            <person name="La Scola B."/>
        </authorList>
    </citation>
    <scope>NUCLEOTIDE SEQUENCE [LARGE SCALE GENOMIC DNA]</scope>
    <source>
        <strain evidence="8 9">Marseille-Q4569</strain>
    </source>
</reference>
<dbReference type="InterPro" id="IPR036259">
    <property type="entry name" value="MFS_trans_sf"/>
</dbReference>
<dbReference type="NCBIfam" id="NF002921">
    <property type="entry name" value="PRK03545.1"/>
    <property type="match status" value="1"/>
</dbReference>
<evidence type="ECO:0000313" key="9">
    <source>
        <dbReference type="Proteomes" id="UP000614058"/>
    </source>
</evidence>
<keyword evidence="5 6" id="KW-0472">Membrane</keyword>
<feature type="transmembrane region" description="Helical" evidence="6">
    <location>
        <begin position="80"/>
        <end position="99"/>
    </location>
</feature>
<dbReference type="InterPro" id="IPR050189">
    <property type="entry name" value="MFS_Efflux_Transporters"/>
</dbReference>
<proteinExistence type="predicted"/>
<evidence type="ECO:0000259" key="7">
    <source>
        <dbReference type="PROSITE" id="PS50850"/>
    </source>
</evidence>
<feature type="transmembrane region" description="Helical" evidence="6">
    <location>
        <begin position="209"/>
        <end position="229"/>
    </location>
</feature>
<evidence type="ECO:0000313" key="8">
    <source>
        <dbReference type="EMBL" id="MBK0395677.1"/>
    </source>
</evidence>
<dbReference type="EMBL" id="JAEHNZ010000001">
    <property type="protein sequence ID" value="MBK0395677.1"/>
    <property type="molecule type" value="Genomic_DNA"/>
</dbReference>
<dbReference type="RefSeq" id="WP_200521726.1">
    <property type="nucleotide sequence ID" value="NZ_JAEHNZ010000001.1"/>
</dbReference>
<name>A0ABS1BR25_9NEIS</name>
<dbReference type="CDD" id="cd17324">
    <property type="entry name" value="MFS_NepI_like"/>
    <property type="match status" value="1"/>
</dbReference>
<comment type="caution">
    <text evidence="8">The sequence shown here is derived from an EMBL/GenBank/DDBJ whole genome shotgun (WGS) entry which is preliminary data.</text>
</comment>
<feature type="transmembrane region" description="Helical" evidence="6">
    <location>
        <begin position="362"/>
        <end position="384"/>
    </location>
</feature>
<dbReference type="InterPro" id="IPR020846">
    <property type="entry name" value="MFS_dom"/>
</dbReference>
<feature type="transmembrane region" description="Helical" evidence="6">
    <location>
        <begin position="138"/>
        <end position="160"/>
    </location>
</feature>
<evidence type="ECO:0000256" key="1">
    <source>
        <dbReference type="ARBA" id="ARBA00004651"/>
    </source>
</evidence>
<feature type="transmembrane region" description="Helical" evidence="6">
    <location>
        <begin position="166"/>
        <end position="188"/>
    </location>
</feature>
<dbReference type="PROSITE" id="PS50850">
    <property type="entry name" value="MFS"/>
    <property type="match status" value="1"/>
</dbReference>
<feature type="transmembrane region" description="Helical" evidence="6">
    <location>
        <begin position="12"/>
        <end position="34"/>
    </location>
</feature>
<evidence type="ECO:0000256" key="3">
    <source>
        <dbReference type="ARBA" id="ARBA00022692"/>
    </source>
</evidence>
<feature type="transmembrane region" description="Helical" evidence="6">
    <location>
        <begin position="54"/>
        <end position="73"/>
    </location>
</feature>
<comment type="subcellular location">
    <subcellularLocation>
        <location evidence="1">Cell membrane</location>
        <topology evidence="1">Multi-pass membrane protein</topology>
    </subcellularLocation>
</comment>
<keyword evidence="2" id="KW-1003">Cell membrane</keyword>
<dbReference type="PANTHER" id="PTHR43124:SF4">
    <property type="entry name" value="SUGAR EFFLUX TRANSPORTER"/>
    <property type="match status" value="1"/>
</dbReference>
<sequence length="405" mass="43252">MLTKKSATHIAYLRVLAFAIAAFVVNTTEFIPVAMLTDIGKGFNQSAADTGMMITVYAWIVSLSSLPLMLLFAPMERRKLLLILFAVFIAGHALSVAAWSFPVLLVSRVMIALTHALFWAITAVLVMRVAPRGKRQQALGWMSLGSAMATVLGLPLGRIIGQALGWRATFALIGILAIGVMLLLMKILPRLESKNSGSLESLPLLAKRPHLLGLYALTIMMATAHFTAYSYIEPYALTITQLSEQMTTWVLLLFGVSGMVASMLFARFYPRHPNPTLLVSGTIVLLSLLLLQPLGHNPAALFALIFAWGIGIACVSLSMIGHVMRYAPDAADVANSIYSACYNVGIGGGALLGGMVMRAPTLGLASVGWVGAALAACALALFVWTQKRFQAASDSDGDTDAPKAA</sequence>
<protein>
    <submittedName>
        <fullName evidence="8">Sugar transporter</fullName>
    </submittedName>
</protein>
<evidence type="ECO:0000256" key="6">
    <source>
        <dbReference type="SAM" id="Phobius"/>
    </source>
</evidence>
<evidence type="ECO:0000256" key="5">
    <source>
        <dbReference type="ARBA" id="ARBA00023136"/>
    </source>
</evidence>
<keyword evidence="4 6" id="KW-1133">Transmembrane helix</keyword>
<feature type="transmembrane region" description="Helical" evidence="6">
    <location>
        <begin position="249"/>
        <end position="269"/>
    </location>
</feature>